<reference evidence="2 3" key="1">
    <citation type="submission" date="2018-08" db="EMBL/GenBank/DDBJ databases">
        <title>A genome reference for cultivated species of the human gut microbiota.</title>
        <authorList>
            <person name="Zou Y."/>
            <person name="Xue W."/>
            <person name="Luo G."/>
        </authorList>
    </citation>
    <scope>NUCLEOTIDE SEQUENCE [LARGE SCALE GENOMIC DNA]</scope>
    <source>
        <strain evidence="2 3">AF22-10AC</strain>
    </source>
</reference>
<evidence type="ECO:0000313" key="2">
    <source>
        <dbReference type="EMBL" id="RGS44222.1"/>
    </source>
</evidence>
<protein>
    <recommendedName>
        <fullName evidence="1">Transposase IS801/IS1294 domain-containing protein</fullName>
    </recommendedName>
</protein>
<dbReference type="GO" id="GO:0003677">
    <property type="term" value="F:DNA binding"/>
    <property type="evidence" value="ECO:0007669"/>
    <property type="project" value="InterPro"/>
</dbReference>
<dbReference type="AlphaFoldDB" id="A0A412IVS0"/>
<accession>A0A412IVS0</accession>
<name>A0A412IVS0_9FIRM</name>
<dbReference type="GO" id="GO:0004803">
    <property type="term" value="F:transposase activity"/>
    <property type="evidence" value="ECO:0007669"/>
    <property type="project" value="InterPro"/>
</dbReference>
<evidence type="ECO:0000313" key="3">
    <source>
        <dbReference type="Proteomes" id="UP000285274"/>
    </source>
</evidence>
<sequence>MQPDPMAENRITEYNKESNTVSWFYNDHKDEKRYDVTDNAINFINHLIIHIPDYHFLTTRYY</sequence>
<dbReference type="Proteomes" id="UP000285274">
    <property type="component" value="Unassembled WGS sequence"/>
</dbReference>
<gene>
    <name evidence="2" type="ORF">DWX92_11190</name>
</gene>
<dbReference type="InterPro" id="IPR007069">
    <property type="entry name" value="Transposase_32"/>
</dbReference>
<evidence type="ECO:0000259" key="1">
    <source>
        <dbReference type="Pfam" id="PF04986"/>
    </source>
</evidence>
<dbReference type="GO" id="GO:0006313">
    <property type="term" value="P:DNA transposition"/>
    <property type="evidence" value="ECO:0007669"/>
    <property type="project" value="InterPro"/>
</dbReference>
<feature type="domain" description="Transposase IS801/IS1294" evidence="1">
    <location>
        <begin position="5"/>
        <end position="62"/>
    </location>
</feature>
<proteinExistence type="predicted"/>
<dbReference type="Pfam" id="PF04986">
    <property type="entry name" value="Y2_Tnp"/>
    <property type="match status" value="1"/>
</dbReference>
<dbReference type="EMBL" id="QRVM01000077">
    <property type="protein sequence ID" value="RGS44222.1"/>
    <property type="molecule type" value="Genomic_DNA"/>
</dbReference>
<organism evidence="2 3">
    <name type="scientific">Holdemanella biformis</name>
    <dbReference type="NCBI Taxonomy" id="1735"/>
    <lineage>
        <taxon>Bacteria</taxon>
        <taxon>Bacillati</taxon>
        <taxon>Bacillota</taxon>
        <taxon>Erysipelotrichia</taxon>
        <taxon>Erysipelotrichales</taxon>
        <taxon>Erysipelotrichaceae</taxon>
        <taxon>Holdemanella</taxon>
    </lineage>
</organism>
<comment type="caution">
    <text evidence="2">The sequence shown here is derived from an EMBL/GenBank/DDBJ whole genome shotgun (WGS) entry which is preliminary data.</text>
</comment>